<keyword evidence="13" id="KW-1185">Reference proteome</keyword>
<gene>
    <name evidence="12" type="ORF">ASIM_LOCUS14461</name>
</gene>
<dbReference type="GO" id="GO:0031012">
    <property type="term" value="C:extracellular matrix"/>
    <property type="evidence" value="ECO:0007669"/>
    <property type="project" value="InterPro"/>
</dbReference>
<feature type="active site" evidence="8">
    <location>
        <position position="172"/>
    </location>
</feature>
<dbReference type="SMART" id="SM00235">
    <property type="entry name" value="ZnMc"/>
    <property type="match status" value="1"/>
</dbReference>
<evidence type="ECO:0000256" key="3">
    <source>
        <dbReference type="ARBA" id="ARBA00022723"/>
    </source>
</evidence>
<feature type="domain" description="Peptidase metallopeptidase" evidence="11">
    <location>
        <begin position="51"/>
        <end position="211"/>
    </location>
</feature>
<dbReference type="Gene3D" id="3.40.390.10">
    <property type="entry name" value="Collagenase (Catalytic Domain)"/>
    <property type="match status" value="1"/>
</dbReference>
<feature type="binding site" evidence="9">
    <location>
        <position position="152"/>
    </location>
    <ligand>
        <name>Ca(2+)</name>
        <dbReference type="ChEBI" id="CHEBI:29108"/>
        <label>1</label>
    </ligand>
</feature>
<dbReference type="GO" id="GO:0008270">
    <property type="term" value="F:zinc ion binding"/>
    <property type="evidence" value="ECO:0007669"/>
    <property type="project" value="InterPro"/>
</dbReference>
<feature type="binding site" evidence="9">
    <location>
        <position position="137"/>
    </location>
    <ligand>
        <name>Zn(2+)</name>
        <dbReference type="ChEBI" id="CHEBI:29105"/>
        <label>1</label>
    </ligand>
</feature>
<keyword evidence="5" id="KW-0378">Hydrolase</keyword>
<dbReference type="PANTHER" id="PTHR10201:SF291">
    <property type="entry name" value="MATRIX METALLOPROTEINASE 1, ISOFORM C-RELATED"/>
    <property type="match status" value="1"/>
</dbReference>
<keyword evidence="7" id="KW-0482">Metalloprotease</keyword>
<dbReference type="Pfam" id="PF00413">
    <property type="entry name" value="Peptidase_M10"/>
    <property type="match status" value="1"/>
</dbReference>
<dbReference type="GO" id="GO:0030574">
    <property type="term" value="P:collagen catabolic process"/>
    <property type="evidence" value="ECO:0007669"/>
    <property type="project" value="TreeGrafter"/>
</dbReference>
<dbReference type="PRINTS" id="PR00138">
    <property type="entry name" value="MATRIXIN"/>
</dbReference>
<sequence>MSTRTYFSAPIVGMLYDGMKICDRDDDSDNEHIIKRRFVVDGRKWITAQDKSLRWSFRDEFHLIKKDIQYRVVKAVMRKALEVWSKGSQGELTFEDVSPKGRNENEAAIPADIEIEFARYEHGDKESFDGRGGIVAHSAYPREGIIHFDGSEYWSVDGRNGSLDLRFVALHEIGHALGLRHSRNQNAIMHPYYRFVLIVIAFLTITVHFGRNPTEFMFEISTLGIPIER</sequence>
<evidence type="ECO:0000256" key="7">
    <source>
        <dbReference type="ARBA" id="ARBA00023049"/>
    </source>
</evidence>
<feature type="binding site" evidence="9">
    <location>
        <position position="129"/>
    </location>
    <ligand>
        <name>Ca(2+)</name>
        <dbReference type="ChEBI" id="CHEBI:29108"/>
        <label>3</label>
    </ligand>
</feature>
<dbReference type="Proteomes" id="UP000267096">
    <property type="component" value="Unassembled WGS sequence"/>
</dbReference>
<evidence type="ECO:0000313" key="13">
    <source>
        <dbReference type="Proteomes" id="UP000267096"/>
    </source>
</evidence>
<evidence type="ECO:0000256" key="5">
    <source>
        <dbReference type="ARBA" id="ARBA00022801"/>
    </source>
</evidence>
<evidence type="ECO:0000256" key="10">
    <source>
        <dbReference type="SAM" id="Phobius"/>
    </source>
</evidence>
<dbReference type="GO" id="GO:0030198">
    <property type="term" value="P:extracellular matrix organization"/>
    <property type="evidence" value="ECO:0007669"/>
    <property type="project" value="TreeGrafter"/>
</dbReference>
<evidence type="ECO:0000256" key="1">
    <source>
        <dbReference type="ARBA" id="ARBA00010370"/>
    </source>
</evidence>
<dbReference type="InterPro" id="IPR006026">
    <property type="entry name" value="Peptidase_Metallo"/>
</dbReference>
<feature type="binding site" evidence="9">
    <location>
        <position position="147"/>
    </location>
    <ligand>
        <name>Zn(2+)</name>
        <dbReference type="ChEBI" id="CHEBI:29105"/>
        <label>1</label>
    </ligand>
</feature>
<keyword evidence="6 9" id="KW-0862">Zinc</keyword>
<name>A0A3P6R1W6_ANISI</name>
<dbReference type="AlphaFoldDB" id="A0A3P6R1W6"/>
<evidence type="ECO:0000313" key="12">
    <source>
        <dbReference type="EMBL" id="VDK52487.1"/>
    </source>
</evidence>
<feature type="binding site" evidence="9">
    <location>
        <position position="181"/>
    </location>
    <ligand>
        <name>Zn(2+)</name>
        <dbReference type="ChEBI" id="CHEBI:29105"/>
        <label>2</label>
        <note>catalytic</note>
    </ligand>
</feature>
<dbReference type="SUPFAM" id="SSF55486">
    <property type="entry name" value="Metalloproteases ('zincins'), catalytic domain"/>
    <property type="match status" value="1"/>
</dbReference>
<dbReference type="OrthoDB" id="406838at2759"/>
<feature type="binding site" evidence="9">
    <location>
        <position position="124"/>
    </location>
    <ligand>
        <name>Zn(2+)</name>
        <dbReference type="ChEBI" id="CHEBI:29105"/>
        <label>1</label>
    </ligand>
</feature>
<keyword evidence="9" id="KW-0106">Calcium</keyword>
<dbReference type="InterPro" id="IPR024079">
    <property type="entry name" value="MetalloPept_cat_dom_sf"/>
</dbReference>
<keyword evidence="10" id="KW-1133">Transmembrane helix</keyword>
<evidence type="ECO:0000256" key="8">
    <source>
        <dbReference type="PIRSR" id="PIRSR621190-1"/>
    </source>
</evidence>
<feature type="binding site" evidence="9">
    <location>
        <position position="189"/>
    </location>
    <ligand>
        <name>Zn(2+)</name>
        <dbReference type="ChEBI" id="CHEBI:29105"/>
        <label>2</label>
        <note>catalytic</note>
    </ligand>
</feature>
<feature type="binding site" evidence="9">
    <location>
        <position position="112"/>
    </location>
    <ligand>
        <name>Ca(2+)</name>
        <dbReference type="ChEBI" id="CHEBI:29108"/>
        <label>2</label>
    </ligand>
</feature>
<dbReference type="EMBL" id="UYRR01031767">
    <property type="protein sequence ID" value="VDK52487.1"/>
    <property type="molecule type" value="Genomic_DNA"/>
</dbReference>
<dbReference type="InterPro" id="IPR001818">
    <property type="entry name" value="Pept_M10_metallopeptidase"/>
</dbReference>
<feature type="binding site" evidence="9">
    <location>
        <position position="122"/>
    </location>
    <ligand>
        <name>Zn(2+)</name>
        <dbReference type="ChEBI" id="CHEBI:29105"/>
        <label>1</label>
    </ligand>
</feature>
<accession>A0A3P6R1W6</accession>
<feature type="transmembrane region" description="Helical" evidence="10">
    <location>
        <begin position="192"/>
        <end position="210"/>
    </location>
</feature>
<keyword evidence="10" id="KW-0472">Membrane</keyword>
<feature type="binding site" evidence="9">
    <location>
        <position position="67"/>
    </location>
    <ligand>
        <name>Ca(2+)</name>
        <dbReference type="ChEBI" id="CHEBI:29108"/>
        <label>1</label>
    </ligand>
</feature>
<evidence type="ECO:0000256" key="6">
    <source>
        <dbReference type="ARBA" id="ARBA00022833"/>
    </source>
</evidence>
<protein>
    <recommendedName>
        <fullName evidence="11">Peptidase metallopeptidase domain-containing protein</fullName>
    </recommendedName>
</protein>
<organism evidence="12 13">
    <name type="scientific">Anisakis simplex</name>
    <name type="common">Herring worm</name>
    <dbReference type="NCBI Taxonomy" id="6269"/>
    <lineage>
        <taxon>Eukaryota</taxon>
        <taxon>Metazoa</taxon>
        <taxon>Ecdysozoa</taxon>
        <taxon>Nematoda</taxon>
        <taxon>Chromadorea</taxon>
        <taxon>Rhabditida</taxon>
        <taxon>Spirurina</taxon>
        <taxon>Ascaridomorpha</taxon>
        <taxon>Ascaridoidea</taxon>
        <taxon>Anisakidae</taxon>
        <taxon>Anisakis</taxon>
        <taxon>Anisakis simplex complex</taxon>
    </lineage>
</organism>
<evidence type="ECO:0000256" key="9">
    <source>
        <dbReference type="PIRSR" id="PIRSR621190-2"/>
    </source>
</evidence>
<dbReference type="PANTHER" id="PTHR10201">
    <property type="entry name" value="MATRIX METALLOPROTEINASE"/>
    <property type="match status" value="1"/>
</dbReference>
<dbReference type="GO" id="GO:0004222">
    <property type="term" value="F:metalloendopeptidase activity"/>
    <property type="evidence" value="ECO:0007669"/>
    <property type="project" value="InterPro"/>
</dbReference>
<comment type="similarity">
    <text evidence="1">Belongs to the peptidase M10A family.</text>
</comment>
<feature type="binding site" evidence="9">
    <location>
        <position position="171"/>
    </location>
    <ligand>
        <name>Zn(2+)</name>
        <dbReference type="ChEBI" id="CHEBI:29105"/>
        <label>2</label>
        <note>catalytic</note>
    </ligand>
</feature>
<feature type="binding site" evidence="9">
    <location>
        <position position="152"/>
    </location>
    <ligand>
        <name>Ca(2+)</name>
        <dbReference type="ChEBI" id="CHEBI:29108"/>
        <label>3</label>
    </ligand>
</feature>
<feature type="binding site" evidence="9">
    <location>
        <position position="130"/>
    </location>
    <ligand>
        <name>Ca(2+)</name>
        <dbReference type="ChEBI" id="CHEBI:29108"/>
        <label>3</label>
    </ligand>
</feature>
<evidence type="ECO:0000256" key="4">
    <source>
        <dbReference type="ARBA" id="ARBA00022729"/>
    </source>
</evidence>
<keyword evidence="3 9" id="KW-0479">Metal-binding</keyword>
<proteinExistence type="inferred from homology"/>
<feature type="binding site" evidence="9">
    <location>
        <position position="175"/>
    </location>
    <ligand>
        <name>Zn(2+)</name>
        <dbReference type="ChEBI" id="CHEBI:29105"/>
        <label>2</label>
        <note>catalytic</note>
    </ligand>
</feature>
<feature type="binding site" evidence="9">
    <location>
        <position position="149"/>
    </location>
    <ligand>
        <name>Ca(2+)</name>
        <dbReference type="ChEBI" id="CHEBI:29108"/>
        <label>3</label>
    </ligand>
</feature>
<evidence type="ECO:0000259" key="11">
    <source>
        <dbReference type="SMART" id="SM00235"/>
    </source>
</evidence>
<keyword evidence="4" id="KW-0732">Signal</keyword>
<dbReference type="GO" id="GO:0006508">
    <property type="term" value="P:proteolysis"/>
    <property type="evidence" value="ECO:0007669"/>
    <property type="project" value="UniProtKB-KW"/>
</dbReference>
<evidence type="ECO:0000256" key="2">
    <source>
        <dbReference type="ARBA" id="ARBA00022670"/>
    </source>
</evidence>
<keyword evidence="2" id="KW-0645">Protease</keyword>
<keyword evidence="10" id="KW-0812">Transmembrane</keyword>
<comment type="cofactor">
    <cofactor evidence="9">
        <name>Zn(2+)</name>
        <dbReference type="ChEBI" id="CHEBI:29105"/>
    </cofactor>
    <text evidence="9">Binds 2 Zn(2+) ions per subunit.</text>
</comment>
<comment type="cofactor">
    <cofactor evidence="9">
        <name>Ca(2+)</name>
        <dbReference type="ChEBI" id="CHEBI:29108"/>
    </cofactor>
    <text evidence="9">Can bind about 5 Ca(2+) ions per subunit.</text>
</comment>
<dbReference type="InterPro" id="IPR021190">
    <property type="entry name" value="Pept_M10A"/>
</dbReference>
<reference evidence="12 13" key="1">
    <citation type="submission" date="2018-11" db="EMBL/GenBank/DDBJ databases">
        <authorList>
            <consortium name="Pathogen Informatics"/>
        </authorList>
    </citation>
    <scope>NUCLEOTIDE SEQUENCE [LARGE SCALE GENOMIC DNA]</scope>
</reference>
<dbReference type="GO" id="GO:0005615">
    <property type="term" value="C:extracellular space"/>
    <property type="evidence" value="ECO:0007669"/>
    <property type="project" value="TreeGrafter"/>
</dbReference>